<feature type="domain" description="X8" evidence="11">
    <location>
        <begin position="373"/>
        <end position="459"/>
    </location>
</feature>
<dbReference type="GO" id="GO:0005975">
    <property type="term" value="P:carbohydrate metabolic process"/>
    <property type="evidence" value="ECO:0007669"/>
    <property type="project" value="InterPro"/>
</dbReference>
<organism evidence="12 13">
    <name type="scientific">Rhynchospora tenuis</name>
    <dbReference type="NCBI Taxonomy" id="198213"/>
    <lineage>
        <taxon>Eukaryota</taxon>
        <taxon>Viridiplantae</taxon>
        <taxon>Streptophyta</taxon>
        <taxon>Embryophyta</taxon>
        <taxon>Tracheophyta</taxon>
        <taxon>Spermatophyta</taxon>
        <taxon>Magnoliopsida</taxon>
        <taxon>Liliopsida</taxon>
        <taxon>Poales</taxon>
        <taxon>Cyperaceae</taxon>
        <taxon>Cyperoideae</taxon>
        <taxon>Rhynchosporeae</taxon>
        <taxon>Rhynchospora</taxon>
    </lineage>
</organism>
<proteinExistence type="inferred from homology"/>
<name>A0AAD6A3R3_9POAL</name>
<evidence type="ECO:0000256" key="4">
    <source>
        <dbReference type="ARBA" id="ARBA00022729"/>
    </source>
</evidence>
<dbReference type="EMBL" id="JAMRDG010000001">
    <property type="protein sequence ID" value="KAJ3709174.1"/>
    <property type="molecule type" value="Genomic_DNA"/>
</dbReference>
<feature type="signal peptide" evidence="10">
    <location>
        <begin position="1"/>
        <end position="21"/>
    </location>
</feature>
<protein>
    <recommendedName>
        <fullName evidence="3">glucan endo-1,3-beta-D-glucosidase</fullName>
        <ecNumber evidence="3">3.2.1.39</ecNumber>
    </recommendedName>
</protein>
<comment type="caution">
    <text evidence="12">The sequence shown here is derived from an EMBL/GenBank/DDBJ whole genome shotgun (WGS) entry which is preliminary data.</text>
</comment>
<dbReference type="InterPro" id="IPR044965">
    <property type="entry name" value="Glyco_hydro_17_plant"/>
</dbReference>
<evidence type="ECO:0000313" key="13">
    <source>
        <dbReference type="Proteomes" id="UP001210211"/>
    </source>
</evidence>
<dbReference type="InterPro" id="IPR017853">
    <property type="entry name" value="GH"/>
</dbReference>
<comment type="catalytic activity">
    <reaction evidence="1">
        <text>Hydrolysis of (1-&gt;3)-beta-D-glucosidic linkages in (1-&gt;3)-beta-D-glucans.</text>
        <dbReference type="EC" id="3.2.1.39"/>
    </reaction>
</comment>
<comment type="similarity">
    <text evidence="2 8">Belongs to the glycosyl hydrolase 17 family.</text>
</comment>
<evidence type="ECO:0000256" key="8">
    <source>
        <dbReference type="RuleBase" id="RU004335"/>
    </source>
</evidence>
<dbReference type="EC" id="3.2.1.39" evidence="3"/>
<feature type="chain" id="PRO_5042225918" description="glucan endo-1,3-beta-D-glucosidase" evidence="10">
    <location>
        <begin position="22"/>
        <end position="465"/>
    </location>
</feature>
<evidence type="ECO:0000256" key="10">
    <source>
        <dbReference type="SAM" id="SignalP"/>
    </source>
</evidence>
<dbReference type="PANTHER" id="PTHR32227">
    <property type="entry name" value="GLUCAN ENDO-1,3-BETA-GLUCOSIDASE BG1-RELATED-RELATED"/>
    <property type="match status" value="1"/>
</dbReference>
<evidence type="ECO:0000256" key="9">
    <source>
        <dbReference type="RuleBase" id="RU004336"/>
    </source>
</evidence>
<evidence type="ECO:0000256" key="3">
    <source>
        <dbReference type="ARBA" id="ARBA00012780"/>
    </source>
</evidence>
<evidence type="ECO:0000256" key="7">
    <source>
        <dbReference type="ARBA" id="ARBA00023295"/>
    </source>
</evidence>
<dbReference type="SMART" id="SM00768">
    <property type="entry name" value="X8"/>
    <property type="match status" value="1"/>
</dbReference>
<dbReference type="Pfam" id="PF07983">
    <property type="entry name" value="X8"/>
    <property type="match status" value="1"/>
</dbReference>
<gene>
    <name evidence="12" type="ORF">LUZ61_012879</name>
</gene>
<evidence type="ECO:0000313" key="12">
    <source>
        <dbReference type="EMBL" id="KAJ3709174.1"/>
    </source>
</evidence>
<dbReference type="Pfam" id="PF00332">
    <property type="entry name" value="Glyco_hydro_17"/>
    <property type="match status" value="1"/>
</dbReference>
<dbReference type="Gene3D" id="3.20.20.80">
    <property type="entry name" value="Glycosidases"/>
    <property type="match status" value="1"/>
</dbReference>
<dbReference type="FunFam" id="3.20.20.80:FF:000005">
    <property type="entry name" value="Glucan endo-1,3-beta-glucosidase 14"/>
    <property type="match status" value="1"/>
</dbReference>
<dbReference type="GO" id="GO:0042973">
    <property type="term" value="F:glucan endo-1,3-beta-D-glucosidase activity"/>
    <property type="evidence" value="ECO:0007669"/>
    <property type="project" value="UniProtKB-EC"/>
</dbReference>
<dbReference type="SUPFAM" id="SSF51445">
    <property type="entry name" value="(Trans)glycosidases"/>
    <property type="match status" value="1"/>
</dbReference>
<keyword evidence="6" id="KW-1015">Disulfide bond</keyword>
<dbReference type="Proteomes" id="UP001210211">
    <property type="component" value="Unassembled WGS sequence"/>
</dbReference>
<keyword evidence="13" id="KW-1185">Reference proteome</keyword>
<sequence>MASVFLLFLTASLSSLSSLSALDQFLGVSYGTLGDNLPTPDHGIKLIQSVSGGAVRIYDANASILAAASRTNLRIAFQVPNELITSIAYNQSAADSWVATNILPIRKSRITYIYVGNEVLSNPTGANSTWEALVPAMKNIYQALQGQNLKNIPVGTTCAMDLIDTVFPPSAARFHSDKAGSLVIPLLKFLKDTNSYFFIDAYPYFTWSANHTIVSLDYALFRAKPRDYYFDYGTKLTYKNLLEQMLDSVVSAMTKLGYGDLKLVLAETGWPNGGDISEFGANVYNAAVYNRNLARILAMRKGTPLRPNVAIPTFVFALFNENLKGGPGTERHWGLFYPNETAIYPIDLMGRKPTGSYPPIPLPTNNKPYPGLIWCVLKRQQSWEDKVMIPELTKICSQGKNTCSELFGNCKFTHQSIASKLDYAINSLWQQFRDGGMPCYFDGFAEETTLNPSVGACLYRSHPIP</sequence>
<dbReference type="InterPro" id="IPR012946">
    <property type="entry name" value="X8"/>
</dbReference>
<dbReference type="InterPro" id="IPR000490">
    <property type="entry name" value="Glyco_hydro_17"/>
</dbReference>
<keyword evidence="7 9" id="KW-0326">Glycosidase</keyword>
<evidence type="ECO:0000256" key="1">
    <source>
        <dbReference type="ARBA" id="ARBA00000382"/>
    </source>
</evidence>
<reference evidence="12 13" key="1">
    <citation type="journal article" date="2022" name="Cell">
        <title>Repeat-based holocentromeres influence genome architecture and karyotype evolution.</title>
        <authorList>
            <person name="Hofstatter P.G."/>
            <person name="Thangavel G."/>
            <person name="Lux T."/>
            <person name="Neumann P."/>
            <person name="Vondrak T."/>
            <person name="Novak P."/>
            <person name="Zhang M."/>
            <person name="Costa L."/>
            <person name="Castellani M."/>
            <person name="Scott A."/>
            <person name="Toegelov H."/>
            <person name="Fuchs J."/>
            <person name="Mata-Sucre Y."/>
            <person name="Dias Y."/>
            <person name="Vanzela A.L.L."/>
            <person name="Huettel B."/>
            <person name="Almeida C.C.S."/>
            <person name="Simkova H."/>
            <person name="Souza G."/>
            <person name="Pedrosa-Harand A."/>
            <person name="Macas J."/>
            <person name="Mayer K.F.X."/>
            <person name="Houben A."/>
            <person name="Marques A."/>
        </authorList>
    </citation>
    <scope>NUCLEOTIDE SEQUENCE [LARGE SCALE GENOMIC DNA]</scope>
    <source>
        <strain evidence="12">RhyTen1mFocal</strain>
    </source>
</reference>
<evidence type="ECO:0000256" key="6">
    <source>
        <dbReference type="ARBA" id="ARBA00023157"/>
    </source>
</evidence>
<dbReference type="PROSITE" id="PS00587">
    <property type="entry name" value="GLYCOSYL_HYDROL_F17"/>
    <property type="match status" value="1"/>
</dbReference>
<evidence type="ECO:0000256" key="5">
    <source>
        <dbReference type="ARBA" id="ARBA00022801"/>
    </source>
</evidence>
<evidence type="ECO:0000259" key="11">
    <source>
        <dbReference type="SMART" id="SM00768"/>
    </source>
</evidence>
<accession>A0AAD6A3R3</accession>
<keyword evidence="5 9" id="KW-0378">Hydrolase</keyword>
<evidence type="ECO:0000256" key="2">
    <source>
        <dbReference type="ARBA" id="ARBA00008773"/>
    </source>
</evidence>
<dbReference type="AlphaFoldDB" id="A0AAD6A3R3"/>
<keyword evidence="4 10" id="KW-0732">Signal</keyword>